<protein>
    <submittedName>
        <fullName evidence="1">RHTO0S02e05358g1_1</fullName>
    </submittedName>
</protein>
<accession>A0A061AMU6</accession>
<gene>
    <name evidence="1" type="ORF">RHTO0S_02e05358g</name>
</gene>
<sequence length="272" mass="30876">MSLPSLVPRLYVDVNDIPPLIPKRILKALYPYSSLFPHVVDTRTDCPPWTAELEAYFQTFHWQVWVWLTIDCITEEEALQGLRARLGELEQSRRAQEADEGATREDLRTAITLIEARQRLRWERLYGLWDAREKFLARFDNGRWRFSTKKAIAAALGTADFKHPEAAEQSLWPISEPPEDDVDVIRLTEKDSKWTQYAIPATPPAGDSVTENRSWDAADSDLDDEASLPVPDHPWRESDAVPLLAAPVNGARSSGFSLSFSGLLRHRSPQAV</sequence>
<reference evidence="1" key="1">
    <citation type="journal article" date="2014" name="Genome Announc.">
        <title>Draft genome sequence of Rhodosporidium toruloides CECT1137, an oleaginous yeast of biotechnological interest.</title>
        <authorList>
            <person name="Morin N."/>
            <person name="Calcas X."/>
            <person name="Devillers H."/>
            <person name="Durrens P."/>
            <person name="Sherman D.J."/>
            <person name="Nicaud J.-M."/>
            <person name="Neuveglise C."/>
        </authorList>
    </citation>
    <scope>NUCLEOTIDE SEQUENCE</scope>
    <source>
        <strain evidence="1">CECT1137</strain>
    </source>
</reference>
<proteinExistence type="predicted"/>
<dbReference type="EMBL" id="LK052937">
    <property type="protein sequence ID" value="CDR36676.1"/>
    <property type="molecule type" value="Genomic_DNA"/>
</dbReference>
<name>A0A061AMU6_RHOTO</name>
<organism evidence="1">
    <name type="scientific">Rhodotorula toruloides</name>
    <name type="common">Yeast</name>
    <name type="synonym">Rhodosporidium toruloides</name>
    <dbReference type="NCBI Taxonomy" id="5286"/>
    <lineage>
        <taxon>Eukaryota</taxon>
        <taxon>Fungi</taxon>
        <taxon>Dikarya</taxon>
        <taxon>Basidiomycota</taxon>
        <taxon>Pucciniomycotina</taxon>
        <taxon>Microbotryomycetes</taxon>
        <taxon>Sporidiobolales</taxon>
        <taxon>Sporidiobolaceae</taxon>
        <taxon>Rhodotorula</taxon>
    </lineage>
</organism>
<evidence type="ECO:0000313" key="1">
    <source>
        <dbReference type="EMBL" id="CDR36676.1"/>
    </source>
</evidence>
<dbReference type="AlphaFoldDB" id="A0A061AMU6"/>
<dbReference type="OrthoDB" id="10510343at2759"/>